<gene>
    <name evidence="12" type="ORF">A3D65_01325</name>
</gene>
<keyword evidence="8" id="KW-0255">Endonuclease</keyword>
<protein>
    <recommendedName>
        <fullName evidence="5">ribonuclease H</fullName>
        <ecNumber evidence="5">3.1.26.4</ecNumber>
    </recommendedName>
</protein>
<evidence type="ECO:0000313" key="13">
    <source>
        <dbReference type="Proteomes" id="UP000177996"/>
    </source>
</evidence>
<sequence length="303" mass="33715">MNRESGHIIFTDGSSLGNPGPGGWAAIILLQNKSGRGRVFELGGRDKHTTNNRMELMALIEGLQRLAMLQGWTEIQGLALRINPQGQTLSQIQSGTLRINPQGQTLSQIQSGTLRINPKGSTLYLGDLTIYIDSSYVHKGATMWSHGWMKNGWQTKAKKDVENRDLWETLLPLLEERKKFGRIIWKHIPGHSGIAGNERADEIATGFAKGDDVELFEGDLENYSIDILNTAIDDDVALKRGATRAHSRAKAHSYLSLVNGKVVRHTTWADCEKRVKGKAGARYKKALSIEDEKQILKMWGVHP</sequence>
<dbReference type="InterPro" id="IPR036397">
    <property type="entry name" value="RNaseH_sf"/>
</dbReference>
<accession>A0A1G2D734</accession>
<dbReference type="InterPro" id="IPR022892">
    <property type="entry name" value="RNaseHI"/>
</dbReference>
<dbReference type="EMBL" id="MHLL01000030">
    <property type="protein sequence ID" value="OGZ08701.1"/>
    <property type="molecule type" value="Genomic_DNA"/>
</dbReference>
<evidence type="ECO:0000256" key="6">
    <source>
        <dbReference type="ARBA" id="ARBA00022722"/>
    </source>
</evidence>
<evidence type="ECO:0000256" key="7">
    <source>
        <dbReference type="ARBA" id="ARBA00022723"/>
    </source>
</evidence>
<dbReference type="PANTHER" id="PTHR10642">
    <property type="entry name" value="RIBONUCLEASE H1"/>
    <property type="match status" value="1"/>
</dbReference>
<evidence type="ECO:0000256" key="8">
    <source>
        <dbReference type="ARBA" id="ARBA00022759"/>
    </source>
</evidence>
<dbReference type="PANTHER" id="PTHR10642:SF26">
    <property type="entry name" value="RIBONUCLEASE H1"/>
    <property type="match status" value="1"/>
</dbReference>
<dbReference type="EC" id="3.1.26.4" evidence="5"/>
<dbReference type="InterPro" id="IPR002156">
    <property type="entry name" value="RNaseH_domain"/>
</dbReference>
<dbReference type="GO" id="GO:0043137">
    <property type="term" value="P:DNA replication, removal of RNA primer"/>
    <property type="evidence" value="ECO:0007669"/>
    <property type="project" value="TreeGrafter"/>
</dbReference>
<dbReference type="GO" id="GO:0004523">
    <property type="term" value="F:RNA-DNA hybrid ribonuclease activity"/>
    <property type="evidence" value="ECO:0007669"/>
    <property type="project" value="UniProtKB-EC"/>
</dbReference>
<dbReference type="CDD" id="cd09278">
    <property type="entry name" value="RNase_HI_prokaryote_like"/>
    <property type="match status" value="1"/>
</dbReference>
<keyword evidence="6" id="KW-0540">Nuclease</keyword>
<dbReference type="PROSITE" id="PS50879">
    <property type="entry name" value="RNASE_H_1"/>
    <property type="match status" value="1"/>
</dbReference>
<comment type="caution">
    <text evidence="12">The sequence shown here is derived from an EMBL/GenBank/DDBJ whole genome shotgun (WGS) entry which is preliminary data.</text>
</comment>
<evidence type="ECO:0000256" key="4">
    <source>
        <dbReference type="ARBA" id="ARBA00011245"/>
    </source>
</evidence>
<dbReference type="SUPFAM" id="SSF53098">
    <property type="entry name" value="Ribonuclease H-like"/>
    <property type="match status" value="2"/>
</dbReference>
<feature type="domain" description="RNase H type-1" evidence="11">
    <location>
        <begin position="3"/>
        <end position="209"/>
    </location>
</feature>
<comment type="cofactor">
    <cofactor evidence="2">
        <name>Mg(2+)</name>
        <dbReference type="ChEBI" id="CHEBI:18420"/>
    </cofactor>
</comment>
<evidence type="ECO:0000256" key="10">
    <source>
        <dbReference type="ARBA" id="ARBA00022842"/>
    </source>
</evidence>
<keyword evidence="10" id="KW-0460">Magnesium</keyword>
<dbReference type="GO" id="GO:0003676">
    <property type="term" value="F:nucleic acid binding"/>
    <property type="evidence" value="ECO:0007669"/>
    <property type="project" value="InterPro"/>
</dbReference>
<keyword evidence="7" id="KW-0479">Metal-binding</keyword>
<evidence type="ECO:0000256" key="5">
    <source>
        <dbReference type="ARBA" id="ARBA00012180"/>
    </source>
</evidence>
<evidence type="ECO:0000256" key="3">
    <source>
        <dbReference type="ARBA" id="ARBA00005300"/>
    </source>
</evidence>
<dbReference type="GO" id="GO:0046872">
    <property type="term" value="F:metal ion binding"/>
    <property type="evidence" value="ECO:0007669"/>
    <property type="project" value="UniProtKB-KW"/>
</dbReference>
<reference evidence="12 13" key="1">
    <citation type="journal article" date="2016" name="Nat. Commun.">
        <title>Thousands of microbial genomes shed light on interconnected biogeochemical processes in an aquifer system.</title>
        <authorList>
            <person name="Anantharaman K."/>
            <person name="Brown C.T."/>
            <person name="Hug L.A."/>
            <person name="Sharon I."/>
            <person name="Castelle C.J."/>
            <person name="Probst A.J."/>
            <person name="Thomas B.C."/>
            <person name="Singh A."/>
            <person name="Wilkins M.J."/>
            <person name="Karaoz U."/>
            <person name="Brodie E.L."/>
            <person name="Williams K.H."/>
            <person name="Hubbard S.S."/>
            <person name="Banfield J.F."/>
        </authorList>
    </citation>
    <scope>NUCLEOTIDE SEQUENCE [LARGE SCALE GENOMIC DNA]</scope>
</reference>
<dbReference type="Pfam" id="PF00075">
    <property type="entry name" value="RNase_H"/>
    <property type="match status" value="2"/>
</dbReference>
<dbReference type="InterPro" id="IPR050092">
    <property type="entry name" value="RNase_H"/>
</dbReference>
<comment type="subunit">
    <text evidence="4">Monomer.</text>
</comment>
<organism evidence="12 13">
    <name type="scientific">Candidatus Lloydbacteria bacterium RIFCSPHIGHO2_02_FULL_50_13</name>
    <dbReference type="NCBI Taxonomy" id="1798661"/>
    <lineage>
        <taxon>Bacteria</taxon>
        <taxon>Candidatus Lloydiibacteriota</taxon>
    </lineage>
</organism>
<dbReference type="Proteomes" id="UP000177996">
    <property type="component" value="Unassembled WGS sequence"/>
</dbReference>
<evidence type="ECO:0000256" key="2">
    <source>
        <dbReference type="ARBA" id="ARBA00001946"/>
    </source>
</evidence>
<evidence type="ECO:0000256" key="1">
    <source>
        <dbReference type="ARBA" id="ARBA00000077"/>
    </source>
</evidence>
<keyword evidence="9" id="KW-0378">Hydrolase</keyword>
<evidence type="ECO:0000259" key="11">
    <source>
        <dbReference type="PROSITE" id="PS50879"/>
    </source>
</evidence>
<dbReference type="Gene3D" id="3.30.420.10">
    <property type="entry name" value="Ribonuclease H-like superfamily/Ribonuclease H"/>
    <property type="match status" value="1"/>
</dbReference>
<comment type="catalytic activity">
    <reaction evidence="1">
        <text>Endonucleolytic cleavage to 5'-phosphomonoester.</text>
        <dbReference type="EC" id="3.1.26.4"/>
    </reaction>
</comment>
<name>A0A1G2D734_9BACT</name>
<dbReference type="AlphaFoldDB" id="A0A1G2D734"/>
<evidence type="ECO:0000256" key="9">
    <source>
        <dbReference type="ARBA" id="ARBA00022801"/>
    </source>
</evidence>
<dbReference type="InterPro" id="IPR012337">
    <property type="entry name" value="RNaseH-like_sf"/>
</dbReference>
<evidence type="ECO:0000313" key="12">
    <source>
        <dbReference type="EMBL" id="OGZ08701.1"/>
    </source>
</evidence>
<proteinExistence type="inferred from homology"/>
<comment type="similarity">
    <text evidence="3">Belongs to the RNase H family.</text>
</comment>
<dbReference type="STRING" id="1798661.A3D65_01325"/>